<dbReference type="GO" id="GO:0004571">
    <property type="term" value="F:mannosyl-oligosaccharide 1,2-alpha-mannosidase activity"/>
    <property type="evidence" value="ECO:0007669"/>
    <property type="project" value="InterPro"/>
</dbReference>
<dbReference type="SUPFAM" id="SSF53474">
    <property type="entry name" value="alpha/beta-Hydrolases"/>
    <property type="match status" value="1"/>
</dbReference>
<accession>A0A0E9NPX3</accession>
<dbReference type="GO" id="GO:0016020">
    <property type="term" value="C:membrane"/>
    <property type="evidence" value="ECO:0007669"/>
    <property type="project" value="InterPro"/>
</dbReference>
<dbReference type="PANTHER" id="PTHR45679:SF5">
    <property type="entry name" value="ER DEGRADATION-ENHANCING ALPHA-MANNOSIDASE-LIKE PROTEIN 1"/>
    <property type="match status" value="1"/>
</dbReference>
<dbReference type="GO" id="GO:0005975">
    <property type="term" value="P:carbohydrate metabolic process"/>
    <property type="evidence" value="ECO:0007669"/>
    <property type="project" value="InterPro"/>
</dbReference>
<keyword evidence="4" id="KW-0325">Glycoprotein</keyword>
<protein>
    <recommendedName>
        <fullName evidence="7">alpha-1,2-Mannosidase</fullName>
        <ecNumber evidence="7">3.2.1.-</ecNumber>
    </recommendedName>
</protein>
<proteinExistence type="inferred from homology"/>
<evidence type="ECO:0000256" key="4">
    <source>
        <dbReference type="ARBA" id="ARBA00023180"/>
    </source>
</evidence>
<keyword evidence="7" id="KW-0378">Hydrolase</keyword>
<name>A0A0E9NPX3_SAICN</name>
<dbReference type="InterPro" id="IPR044674">
    <property type="entry name" value="EDEM1/2/3"/>
</dbReference>
<dbReference type="STRING" id="698492.A0A0E9NPX3"/>
<dbReference type="AlphaFoldDB" id="A0A0E9NPX3"/>
<comment type="caution">
    <text evidence="9">The sequence shown here is derived from an EMBL/GenBank/DDBJ whole genome shotgun (WGS) entry which is preliminary data.</text>
</comment>
<evidence type="ECO:0000256" key="2">
    <source>
        <dbReference type="ARBA" id="ARBA00007658"/>
    </source>
</evidence>
<dbReference type="PRINTS" id="PR00747">
    <property type="entry name" value="GLYHDRLASE47"/>
</dbReference>
<dbReference type="GO" id="GO:0044322">
    <property type="term" value="C:endoplasmic reticulum quality control compartment"/>
    <property type="evidence" value="ECO:0007669"/>
    <property type="project" value="GOC"/>
</dbReference>
<dbReference type="EMBL" id="BACD03000055">
    <property type="protein sequence ID" value="GAO51912.1"/>
    <property type="molecule type" value="Genomic_DNA"/>
</dbReference>
<feature type="domain" description="Alpha/beta hydrolase fold-3" evidence="8">
    <location>
        <begin position="746"/>
        <end position="970"/>
    </location>
</feature>
<evidence type="ECO:0000256" key="3">
    <source>
        <dbReference type="ARBA" id="ARBA00022824"/>
    </source>
</evidence>
<dbReference type="GO" id="GO:1904380">
    <property type="term" value="P:endoplasmic reticulum mannose trimming"/>
    <property type="evidence" value="ECO:0007669"/>
    <property type="project" value="InterPro"/>
</dbReference>
<dbReference type="Gene3D" id="3.40.50.1820">
    <property type="entry name" value="alpha/beta hydrolase"/>
    <property type="match status" value="1"/>
</dbReference>
<dbReference type="SUPFAM" id="SSF48225">
    <property type="entry name" value="Seven-hairpin glycosidases"/>
    <property type="match status" value="1"/>
</dbReference>
<feature type="binding site" evidence="6">
    <location>
        <position position="493"/>
    </location>
    <ligand>
        <name>Ca(2+)</name>
        <dbReference type="ChEBI" id="CHEBI:29108"/>
    </ligand>
</feature>
<gene>
    <name evidence="9" type="ORF">G7K_6000-t1</name>
</gene>
<evidence type="ECO:0000256" key="7">
    <source>
        <dbReference type="RuleBase" id="RU361193"/>
    </source>
</evidence>
<dbReference type="Proteomes" id="UP000033140">
    <property type="component" value="Unassembled WGS sequence"/>
</dbReference>
<keyword evidence="7" id="KW-0326">Glycosidase</keyword>
<evidence type="ECO:0000313" key="10">
    <source>
        <dbReference type="Proteomes" id="UP000033140"/>
    </source>
</evidence>
<comment type="cofactor">
    <cofactor evidence="6">
        <name>Ca(2+)</name>
        <dbReference type="ChEBI" id="CHEBI:29108"/>
    </cofactor>
</comment>
<dbReference type="Pfam" id="PF07859">
    <property type="entry name" value="Abhydrolase_3"/>
    <property type="match status" value="1"/>
</dbReference>
<dbReference type="PANTHER" id="PTHR45679">
    <property type="entry name" value="ER DEGRADATION-ENHANCING ALPHA-MANNOSIDASE-LIKE PROTEIN 2"/>
    <property type="match status" value="1"/>
</dbReference>
<keyword evidence="6" id="KW-0479">Metal-binding</keyword>
<dbReference type="Gene3D" id="1.50.10.10">
    <property type="match status" value="1"/>
</dbReference>
<keyword evidence="3" id="KW-0256">Endoplasmic reticulum</keyword>
<comment type="subcellular location">
    <subcellularLocation>
        <location evidence="1">Endoplasmic reticulum</location>
    </subcellularLocation>
</comment>
<dbReference type="GO" id="GO:0005509">
    <property type="term" value="F:calcium ion binding"/>
    <property type="evidence" value="ECO:0007669"/>
    <property type="project" value="InterPro"/>
</dbReference>
<dbReference type="InterPro" id="IPR001382">
    <property type="entry name" value="Glyco_hydro_47"/>
</dbReference>
<evidence type="ECO:0000259" key="8">
    <source>
        <dbReference type="Pfam" id="PF07859"/>
    </source>
</evidence>
<feature type="active site" description="Proton donor" evidence="5">
    <location>
        <position position="377"/>
    </location>
</feature>
<reference evidence="9 10" key="3">
    <citation type="journal article" date="2015" name="Genome Announc.">
        <title>Draft Genome Sequence of the Archiascomycetous Yeast Saitoella complicata.</title>
        <authorList>
            <person name="Yamauchi K."/>
            <person name="Kondo S."/>
            <person name="Hamamoto M."/>
            <person name="Takahashi Y."/>
            <person name="Ogura Y."/>
            <person name="Hayashi T."/>
            <person name="Nishida H."/>
        </authorList>
    </citation>
    <scope>NUCLEOTIDE SEQUENCE [LARGE SCALE GENOMIC DNA]</scope>
    <source>
        <strain evidence="9 10">NRRL Y-17804</strain>
    </source>
</reference>
<reference evidence="9 10" key="1">
    <citation type="journal article" date="2011" name="J. Gen. Appl. Microbiol.">
        <title>Draft genome sequencing of the enigmatic yeast Saitoella complicata.</title>
        <authorList>
            <person name="Nishida H."/>
            <person name="Hamamoto M."/>
            <person name="Sugiyama J."/>
        </authorList>
    </citation>
    <scope>NUCLEOTIDE SEQUENCE [LARGE SCALE GENOMIC DNA]</scope>
    <source>
        <strain evidence="9 10">NRRL Y-17804</strain>
    </source>
</reference>
<evidence type="ECO:0000313" key="9">
    <source>
        <dbReference type="EMBL" id="GAO51912.1"/>
    </source>
</evidence>
<evidence type="ECO:0000256" key="1">
    <source>
        <dbReference type="ARBA" id="ARBA00004240"/>
    </source>
</evidence>
<evidence type="ECO:0000256" key="6">
    <source>
        <dbReference type="PIRSR" id="PIRSR601382-2"/>
    </source>
</evidence>
<dbReference type="InterPro" id="IPR012341">
    <property type="entry name" value="6hp_glycosidase-like_sf"/>
</dbReference>
<dbReference type="EC" id="3.2.1.-" evidence="7"/>
<dbReference type="InterPro" id="IPR013094">
    <property type="entry name" value="AB_hydrolase_3"/>
</dbReference>
<dbReference type="Pfam" id="PF01532">
    <property type="entry name" value="Glyco_hydro_47"/>
    <property type="match status" value="1"/>
</dbReference>
<dbReference type="InterPro" id="IPR029058">
    <property type="entry name" value="AB_hydrolase_fold"/>
</dbReference>
<evidence type="ECO:0000256" key="5">
    <source>
        <dbReference type="PIRSR" id="PIRSR601382-1"/>
    </source>
</evidence>
<feature type="active site" evidence="5">
    <location>
        <position position="398"/>
    </location>
</feature>
<feature type="active site" description="Proton donor" evidence="5">
    <location>
        <position position="138"/>
    </location>
</feature>
<dbReference type="GO" id="GO:0036503">
    <property type="term" value="P:ERAD pathway"/>
    <property type="evidence" value="ECO:0007669"/>
    <property type="project" value="UniProtKB-ARBA"/>
</dbReference>
<reference evidence="9 10" key="2">
    <citation type="journal article" date="2014" name="J. Gen. Appl. Microbiol.">
        <title>The early diverging ascomycetous budding yeast Saitoella complicata has three histone deacetylases belonging to the Clr6, Hos2, and Rpd3 lineages.</title>
        <authorList>
            <person name="Nishida H."/>
            <person name="Matsumoto T."/>
            <person name="Kondo S."/>
            <person name="Hamamoto M."/>
            <person name="Yoshikawa H."/>
        </authorList>
    </citation>
    <scope>NUCLEOTIDE SEQUENCE [LARGE SCALE GENOMIC DNA]</scope>
    <source>
        <strain evidence="9 10">NRRL Y-17804</strain>
    </source>
</reference>
<keyword evidence="6" id="KW-0106">Calcium</keyword>
<comment type="similarity">
    <text evidence="2 7">Belongs to the glycosyl hydrolase 47 family.</text>
</comment>
<dbReference type="InterPro" id="IPR036026">
    <property type="entry name" value="Seven-hairpin_glycosidases"/>
</dbReference>
<organism evidence="9 10">
    <name type="scientific">Saitoella complicata (strain BCRC 22490 / CBS 7301 / JCM 7358 / NBRC 10748 / NRRL Y-17804)</name>
    <dbReference type="NCBI Taxonomy" id="698492"/>
    <lineage>
        <taxon>Eukaryota</taxon>
        <taxon>Fungi</taxon>
        <taxon>Dikarya</taxon>
        <taxon>Ascomycota</taxon>
        <taxon>Taphrinomycotina</taxon>
        <taxon>Taphrinomycotina incertae sedis</taxon>
        <taxon>Saitoella</taxon>
    </lineage>
</organism>
<sequence length="1058" mass="117349">MRLRDCKENGNVAFFLLALIAFVCFNCDVVRGMTRERRLQLRDEARSDFFHGFDGYMTHAFPADELNPITCSPRGRNLRDPNDLGVNDVCGGFSLTLIDSLPTLALMNRTRFEEGVRGVLDSLGEEGFDLDVRVQVFEVTIRVLGGLLSAHQEAQGLDWYNNELLHLAHDLGTRLLPAFETPTGIPWPRINLRNGLALHPSEKERSTNNAAGAGSLILEFTLLSRLTGDERFESVARRAFFAVWDRRIRTRRGSGLGVVGNEIDAWTGEWGSYITGLGAGVDSFYEYAVKAHILTGDEAYLRVWDESYAALRLYSADSGGWVWKNFHVVHGWVATFWIDSLAAYFPGLLTLVGEVKAAEKMWLVYWGLLRRYAAIPERWDWRRREVEVQVGHYPLRPEFVESTYHLWRATGDEYYLSVGEVIMRDLERRCKTRCGWAGLQRVEDNIAGGKGREANWQDRMESFALSETWKYLFLMFDEKNPLHKGDAPWVFTTEGHHIYIPSHLRQVNPSIREPRAPATNVTMKRVCEKPARQGFWSGVASRTDLHFPAMLTGADLFVSHVRGVPFPSTPEGVCSTAIPYAEQYEVLFGKKSFEEVSTDRGGFADMAVKVVKEMGRVISLILPPDTTRGQQSIIMTISTPSFLHRLESLLTQGLPDPQTFHHAVLARLRLSLTTTLFQLLLQLPTQLSTQLLSSLQSPPSPSFVEKNTKMMTSAPGFEGRWIAFGLNPALDWESIITSSDEKWTVILFFHAGGWVVGDELTHHAYLSSLLLSLRRHHGPNTAILSLKYSLASPSSTTRPAQFPTQLVEGLAAYAYLSHTARIPPTRLIIAGAGSGGALAASLALILCDPERDHVLPTPSALLLFSPWVSLSLAQMDQTSSSNSDSSSHVRNATTDVFTPVFLADSVKANMPTHAKRSYRSEPRLAADPHLALLPPTFISVGEREVIRDDVLGFASRLRGGECKIDTYEGAGWWDIALDPTASWGIAQGDGEAGAERAAGWAAGVLRGHGRVREYVYGEGLVEQEGGGGGVVGLGSMSGALRRGEYKKLGKIELGEVVS</sequence>
<feature type="active site" evidence="5">
    <location>
        <position position="282"/>
    </location>
</feature>
<keyword evidence="10" id="KW-1185">Reference proteome</keyword>